<dbReference type="Proteomes" id="UP000193067">
    <property type="component" value="Unassembled WGS sequence"/>
</dbReference>
<accession>A0A1Y2IM97</accession>
<proteinExistence type="predicted"/>
<evidence type="ECO:0000256" key="1">
    <source>
        <dbReference type="SAM" id="MobiDB-lite"/>
    </source>
</evidence>
<name>A0A1Y2IM97_TRAC3</name>
<keyword evidence="3" id="KW-1185">Reference proteome</keyword>
<feature type="compositionally biased region" description="Low complexity" evidence="1">
    <location>
        <begin position="59"/>
        <end position="70"/>
    </location>
</feature>
<evidence type="ECO:0000313" key="3">
    <source>
        <dbReference type="Proteomes" id="UP000193067"/>
    </source>
</evidence>
<dbReference type="EMBL" id="KZ084109">
    <property type="protein sequence ID" value="OSD01754.1"/>
    <property type="molecule type" value="Genomic_DNA"/>
</dbReference>
<feature type="region of interest" description="Disordered" evidence="1">
    <location>
        <begin position="30"/>
        <end position="92"/>
    </location>
</feature>
<gene>
    <name evidence="2" type="ORF">PYCCODRAFT_1468335</name>
</gene>
<organism evidence="2 3">
    <name type="scientific">Trametes coccinea (strain BRFM310)</name>
    <name type="common">Pycnoporus coccineus</name>
    <dbReference type="NCBI Taxonomy" id="1353009"/>
    <lineage>
        <taxon>Eukaryota</taxon>
        <taxon>Fungi</taxon>
        <taxon>Dikarya</taxon>
        <taxon>Basidiomycota</taxon>
        <taxon>Agaricomycotina</taxon>
        <taxon>Agaricomycetes</taxon>
        <taxon>Polyporales</taxon>
        <taxon>Polyporaceae</taxon>
        <taxon>Trametes</taxon>
    </lineage>
</organism>
<dbReference type="AlphaFoldDB" id="A0A1Y2IM97"/>
<sequence>MSPAPYQRMQVCSPILPAVPSPALATVPAPTLPPVHLPSPSTSTNEGFDGDPMAQDTNPLLLSPLPFELLSFREENPDPTAEPPPSPRAVPLNDALGLFVSTLPWRW</sequence>
<protein>
    <submittedName>
        <fullName evidence="2">Uncharacterized protein</fullName>
    </submittedName>
</protein>
<reference evidence="2 3" key="1">
    <citation type="journal article" date="2015" name="Biotechnol. Biofuels">
        <title>Enhanced degradation of softwood versus hardwood by the white-rot fungus Pycnoporus coccineus.</title>
        <authorList>
            <person name="Couturier M."/>
            <person name="Navarro D."/>
            <person name="Chevret D."/>
            <person name="Henrissat B."/>
            <person name="Piumi F."/>
            <person name="Ruiz-Duenas F.J."/>
            <person name="Martinez A.T."/>
            <person name="Grigoriev I.V."/>
            <person name="Riley R."/>
            <person name="Lipzen A."/>
            <person name="Berrin J.G."/>
            <person name="Master E.R."/>
            <person name="Rosso M.N."/>
        </authorList>
    </citation>
    <scope>NUCLEOTIDE SEQUENCE [LARGE SCALE GENOMIC DNA]</scope>
    <source>
        <strain evidence="2 3">BRFM310</strain>
    </source>
</reference>
<evidence type="ECO:0000313" key="2">
    <source>
        <dbReference type="EMBL" id="OSD01754.1"/>
    </source>
</evidence>